<dbReference type="GO" id="GO:0006953">
    <property type="term" value="P:acute-phase response"/>
    <property type="evidence" value="ECO:0007669"/>
    <property type="project" value="UniProtKB-KW"/>
</dbReference>
<proteinExistence type="inferred from homology"/>
<protein>
    <recommendedName>
        <fullName evidence="11">Pentraxin family member</fullName>
    </recommendedName>
</protein>
<dbReference type="GO" id="GO:0045087">
    <property type="term" value="P:innate immune response"/>
    <property type="evidence" value="ECO:0007669"/>
    <property type="project" value="TreeGrafter"/>
</dbReference>
<keyword evidence="2" id="KW-0011">Acute phase</keyword>
<evidence type="ECO:0000256" key="8">
    <source>
        <dbReference type="ARBA" id="ARBA00037561"/>
    </source>
</evidence>
<dbReference type="InterPro" id="IPR030476">
    <property type="entry name" value="Pentaxin_CS"/>
</dbReference>
<evidence type="ECO:0000259" key="12">
    <source>
        <dbReference type="PROSITE" id="PS51828"/>
    </source>
</evidence>
<dbReference type="GO" id="GO:0001849">
    <property type="term" value="F:complement component C1q complex binding"/>
    <property type="evidence" value="ECO:0007669"/>
    <property type="project" value="TreeGrafter"/>
</dbReference>
<organism evidence="13 14">
    <name type="scientific">Tupaia chinensis</name>
    <name type="common">Chinese tree shrew</name>
    <name type="synonym">Tupaia belangeri chinensis</name>
    <dbReference type="NCBI Taxonomy" id="246437"/>
    <lineage>
        <taxon>Eukaryota</taxon>
        <taxon>Metazoa</taxon>
        <taxon>Chordata</taxon>
        <taxon>Craniata</taxon>
        <taxon>Vertebrata</taxon>
        <taxon>Euteleostomi</taxon>
        <taxon>Mammalia</taxon>
        <taxon>Eutheria</taxon>
        <taxon>Euarchontoglires</taxon>
        <taxon>Scandentia</taxon>
        <taxon>Tupaiidae</taxon>
        <taxon>Tupaia</taxon>
    </lineage>
</organism>
<dbReference type="eggNOG" id="ENOG502S201">
    <property type="taxonomic scope" value="Eukaryota"/>
</dbReference>
<comment type="caution">
    <text evidence="10">Lacks conserved residue(s) required for the propagation of feature annotation.</text>
</comment>
<evidence type="ECO:0000256" key="3">
    <source>
        <dbReference type="ARBA" id="ARBA00022525"/>
    </source>
</evidence>
<dbReference type="InterPro" id="IPR013320">
    <property type="entry name" value="ConA-like_dom_sf"/>
</dbReference>
<reference evidence="14" key="2">
    <citation type="journal article" date="2013" name="Nat. Commun.">
        <title>Genome of the Chinese tree shrew.</title>
        <authorList>
            <person name="Fan Y."/>
            <person name="Huang Z.Y."/>
            <person name="Cao C.C."/>
            <person name="Chen C.S."/>
            <person name="Chen Y.X."/>
            <person name="Fan D.D."/>
            <person name="He J."/>
            <person name="Hou H.L."/>
            <person name="Hu L."/>
            <person name="Hu X.T."/>
            <person name="Jiang X.T."/>
            <person name="Lai R."/>
            <person name="Lang Y.S."/>
            <person name="Liang B."/>
            <person name="Liao S.G."/>
            <person name="Mu D."/>
            <person name="Ma Y.Y."/>
            <person name="Niu Y.Y."/>
            <person name="Sun X.Q."/>
            <person name="Xia J.Q."/>
            <person name="Xiao J."/>
            <person name="Xiong Z.Q."/>
            <person name="Xu L."/>
            <person name="Yang L."/>
            <person name="Zhang Y."/>
            <person name="Zhao W."/>
            <person name="Zhao X.D."/>
            <person name="Zheng Y.T."/>
            <person name="Zhou J.M."/>
            <person name="Zhu Y.B."/>
            <person name="Zhang G.J."/>
            <person name="Wang J."/>
            <person name="Yao Y.G."/>
        </authorList>
    </citation>
    <scope>NUCLEOTIDE SEQUENCE [LARGE SCALE GENOMIC DNA]</scope>
</reference>
<gene>
    <name evidence="13" type="ORF">TREES_T100018314</name>
</gene>
<dbReference type="PANTHER" id="PTHR45869">
    <property type="entry name" value="C-REACTIVE PROTEIN-RELATED"/>
    <property type="match status" value="1"/>
</dbReference>
<accession>L8Y6J1</accession>
<feature type="signal peptide" evidence="11">
    <location>
        <begin position="1"/>
        <end position="19"/>
    </location>
</feature>
<evidence type="ECO:0000256" key="11">
    <source>
        <dbReference type="RuleBase" id="RU362112"/>
    </source>
</evidence>
<dbReference type="PANTHER" id="PTHR45869:SF7">
    <property type="entry name" value="C-REACTIVE PROTEIN"/>
    <property type="match status" value="1"/>
</dbReference>
<evidence type="ECO:0000256" key="10">
    <source>
        <dbReference type="PROSITE-ProRule" id="PRU01172"/>
    </source>
</evidence>
<dbReference type="PROSITE" id="PS51828">
    <property type="entry name" value="PTX_2"/>
    <property type="match status" value="1"/>
</dbReference>
<dbReference type="Proteomes" id="UP000011518">
    <property type="component" value="Unassembled WGS sequence"/>
</dbReference>
<dbReference type="CDD" id="cd00152">
    <property type="entry name" value="PTX"/>
    <property type="match status" value="1"/>
</dbReference>
<dbReference type="PRINTS" id="PR00895">
    <property type="entry name" value="PENTAXIN"/>
</dbReference>
<keyword evidence="5 11" id="KW-0732">Signal</keyword>
<evidence type="ECO:0000313" key="13">
    <source>
        <dbReference type="EMBL" id="ELV10595.1"/>
    </source>
</evidence>
<dbReference type="AlphaFoldDB" id="L8Y6J1"/>
<keyword evidence="7" id="KW-1015">Disulfide bond</keyword>
<dbReference type="InParanoid" id="L8Y6J1"/>
<comment type="subcellular location">
    <subcellularLocation>
        <location evidence="1 11">Secreted</location>
    </subcellularLocation>
</comment>
<sequence>MKKLLWCFLIFIGFFNAFGQSDFHGKAFVFPRETANSYVSLKAQLKKALNAFTVCVYFYSELAPTRGYSIFSYATRKSANDILIFRSKESGYLLGVGGPELEFKVYENAASPTHLCATWESASGIAELWVNGKPRVRKSLQKGYTVGSDASIILGQDQDSFGGDFDAKQSLVGDIGDVNMWDFVLSPEMIRSVYRGGTNSPNMLNWRQLMFSANGDVYIKPKLWV</sequence>
<evidence type="ECO:0000256" key="1">
    <source>
        <dbReference type="ARBA" id="ARBA00004613"/>
    </source>
</evidence>
<evidence type="ECO:0000313" key="14">
    <source>
        <dbReference type="Proteomes" id="UP000011518"/>
    </source>
</evidence>
<evidence type="ECO:0000256" key="9">
    <source>
        <dbReference type="ARBA" id="ARBA00038102"/>
    </source>
</evidence>
<dbReference type="Pfam" id="PF00354">
    <property type="entry name" value="Pentaxin"/>
    <property type="match status" value="1"/>
</dbReference>
<dbReference type="KEGG" id="tup:102489103"/>
<feature type="domain" description="Pentraxin (PTX)" evidence="12">
    <location>
        <begin position="24"/>
        <end position="225"/>
    </location>
</feature>
<dbReference type="InterPro" id="IPR051005">
    <property type="entry name" value="Pentraxin_domain"/>
</dbReference>
<dbReference type="SUPFAM" id="SSF49899">
    <property type="entry name" value="Concanavalin A-like lectins/glucanases"/>
    <property type="match status" value="1"/>
</dbReference>
<evidence type="ECO:0000256" key="6">
    <source>
        <dbReference type="ARBA" id="ARBA00022837"/>
    </source>
</evidence>
<dbReference type="EMBL" id="KB366989">
    <property type="protein sequence ID" value="ELV10595.1"/>
    <property type="molecule type" value="Genomic_DNA"/>
</dbReference>
<evidence type="ECO:0000256" key="4">
    <source>
        <dbReference type="ARBA" id="ARBA00022723"/>
    </source>
</evidence>
<comment type="cofactor">
    <cofactor evidence="11">
        <name>Ca(2+)</name>
        <dbReference type="ChEBI" id="CHEBI:29108"/>
    </cofactor>
    <text evidence="11">Binds 2 calcium ions per subunit.</text>
</comment>
<dbReference type="FunCoup" id="L8Y6J1">
    <property type="interactions" value="118"/>
</dbReference>
<evidence type="ECO:0000256" key="7">
    <source>
        <dbReference type="ARBA" id="ARBA00023157"/>
    </source>
</evidence>
<dbReference type="GO" id="GO:0046872">
    <property type="term" value="F:metal ion binding"/>
    <property type="evidence" value="ECO:0007669"/>
    <property type="project" value="UniProtKB-KW"/>
</dbReference>
<keyword evidence="3" id="KW-0964">Secreted</keyword>
<dbReference type="InterPro" id="IPR001759">
    <property type="entry name" value="PTX_dom"/>
</dbReference>
<evidence type="ECO:0000256" key="5">
    <source>
        <dbReference type="ARBA" id="ARBA00022729"/>
    </source>
</evidence>
<feature type="chain" id="PRO_5005139335" description="Pentraxin family member" evidence="11">
    <location>
        <begin position="20"/>
        <end position="225"/>
    </location>
</feature>
<name>L8Y6J1_TUPCH</name>
<comment type="subunit">
    <text evidence="11">Homopentamer. Pentaxin (or pentraxin) have a discoid arrangement of 5 non-covalently bound subunits.</text>
</comment>
<dbReference type="SMART" id="SM00159">
    <property type="entry name" value="PTX"/>
    <property type="match status" value="1"/>
</dbReference>
<dbReference type="OrthoDB" id="547680at2759"/>
<reference evidence="14" key="1">
    <citation type="submission" date="2012-07" db="EMBL/GenBank/DDBJ databases">
        <title>Genome of the Chinese tree shrew, a rising model animal genetically related to primates.</title>
        <authorList>
            <person name="Zhang G."/>
            <person name="Fan Y."/>
            <person name="Yao Y."/>
            <person name="Huang Z."/>
        </authorList>
    </citation>
    <scope>NUCLEOTIDE SEQUENCE [LARGE SCALE GENOMIC DNA]</scope>
</reference>
<keyword evidence="14" id="KW-1185">Reference proteome</keyword>
<comment type="similarity">
    <text evidence="9 11">Belongs to the pentraxin family.</text>
</comment>
<dbReference type="GO" id="GO:0030169">
    <property type="term" value="F:low-density lipoprotein particle binding"/>
    <property type="evidence" value="ECO:0007669"/>
    <property type="project" value="TreeGrafter"/>
</dbReference>
<dbReference type="PROSITE" id="PS00289">
    <property type="entry name" value="PTX_1"/>
    <property type="match status" value="1"/>
</dbReference>
<keyword evidence="4 11" id="KW-0479">Metal-binding</keyword>
<comment type="function">
    <text evidence="8">Displays several functions associated with host defense: it promotes agglutination, bacterial capsular swelling, phagocytosis and complement fixation through its calcium-dependent binding to phosphorylcholine. Can interact with DNA and histones and may scavenge nuclear material released from damaged circulating cells.</text>
</comment>
<dbReference type="GO" id="GO:0005615">
    <property type="term" value="C:extracellular space"/>
    <property type="evidence" value="ECO:0007669"/>
    <property type="project" value="TreeGrafter"/>
</dbReference>
<keyword evidence="6 11" id="KW-0106">Calcium</keyword>
<dbReference type="FunFam" id="2.60.120.200:FF:000070">
    <property type="entry name" value="Serum amyloid P-component"/>
    <property type="match status" value="1"/>
</dbReference>
<evidence type="ECO:0000256" key="2">
    <source>
        <dbReference type="ARBA" id="ARBA00022486"/>
    </source>
</evidence>
<dbReference type="Gene3D" id="2.60.120.200">
    <property type="match status" value="1"/>
</dbReference>
<dbReference type="STRING" id="246437.L8Y6J1"/>